<dbReference type="CDD" id="cd00531">
    <property type="entry name" value="NTF2_like"/>
    <property type="match status" value="1"/>
</dbReference>
<dbReference type="STRING" id="338969.Rfer_0485"/>
<dbReference type="SUPFAM" id="SSF54427">
    <property type="entry name" value="NTF2-like"/>
    <property type="match status" value="1"/>
</dbReference>
<reference evidence="3" key="1">
    <citation type="submission" date="2006-02" db="EMBL/GenBank/DDBJ databases">
        <title>Complete sequence of chromosome of Rhodoferax ferrireducens DSM 15236.</title>
        <authorList>
            <person name="Copeland A."/>
            <person name="Lucas S."/>
            <person name="Lapidus A."/>
            <person name="Barry K."/>
            <person name="Detter J.C."/>
            <person name="Glavina del Rio T."/>
            <person name="Hammon N."/>
            <person name="Israni S."/>
            <person name="Pitluck S."/>
            <person name="Brettin T."/>
            <person name="Bruce D."/>
            <person name="Han C."/>
            <person name="Tapia R."/>
            <person name="Gilna P."/>
            <person name="Kiss H."/>
            <person name="Schmutz J."/>
            <person name="Larimer F."/>
            <person name="Land M."/>
            <person name="Kyrpides N."/>
            <person name="Ivanova N."/>
            <person name="Richardson P."/>
        </authorList>
    </citation>
    <scope>NUCLEOTIDE SEQUENCE [LARGE SCALE GENOMIC DNA]</scope>
    <source>
        <strain evidence="3">ATCC BAA-621 / DSM 15236 / T118</strain>
    </source>
</reference>
<keyword evidence="3" id="KW-1185">Reference proteome</keyword>
<protein>
    <recommendedName>
        <fullName evidence="1">DUF4440 domain-containing protein</fullName>
    </recommendedName>
</protein>
<dbReference type="InterPro" id="IPR011944">
    <property type="entry name" value="Steroid_delta5-4_isomerase"/>
</dbReference>
<dbReference type="HOGENOM" id="CLU_129336_0_1_4"/>
<dbReference type="EMBL" id="CP000267">
    <property type="protein sequence ID" value="ABD68237.1"/>
    <property type="molecule type" value="Genomic_DNA"/>
</dbReference>
<dbReference type="Pfam" id="PF14534">
    <property type="entry name" value="DUF4440"/>
    <property type="match status" value="1"/>
</dbReference>
<dbReference type="Gene3D" id="3.10.450.50">
    <property type="match status" value="1"/>
</dbReference>
<name>Q221R6_ALBFT</name>
<feature type="domain" description="DUF4440" evidence="1">
    <location>
        <begin position="55"/>
        <end position="166"/>
    </location>
</feature>
<dbReference type="InterPro" id="IPR027843">
    <property type="entry name" value="DUF4440"/>
</dbReference>
<accession>Q221R6</accession>
<evidence type="ECO:0000313" key="3">
    <source>
        <dbReference type="Proteomes" id="UP000008332"/>
    </source>
</evidence>
<dbReference type="KEGG" id="rfr:Rfer_0485"/>
<dbReference type="AlphaFoldDB" id="Q221R6"/>
<dbReference type="InterPro" id="IPR032710">
    <property type="entry name" value="NTF2-like_dom_sf"/>
</dbReference>
<dbReference type="RefSeq" id="WP_011462810.1">
    <property type="nucleotide sequence ID" value="NC_007908.1"/>
</dbReference>
<dbReference type="eggNOG" id="COG4319">
    <property type="taxonomic scope" value="Bacteria"/>
</dbReference>
<evidence type="ECO:0000259" key="1">
    <source>
        <dbReference type="Pfam" id="PF14534"/>
    </source>
</evidence>
<dbReference type="NCBIfam" id="TIGR02246">
    <property type="entry name" value="SgcJ/EcaC family oxidoreductase"/>
    <property type="match status" value="1"/>
</dbReference>
<evidence type="ECO:0000313" key="2">
    <source>
        <dbReference type="EMBL" id="ABD68237.1"/>
    </source>
</evidence>
<proteinExistence type="predicted"/>
<gene>
    <name evidence="2" type="ordered locus">Rfer_0485</name>
</gene>
<sequence>MPVAASRGLKAWIWPRPPESTIWFAEFVVLGRLFFNVGSSTAGGSRMSADSAAVTRIVEAFAECWNRHDMNAFAELFAPDAEFVNVVGLWWKGRAEIKAAHEFTHQTLFKNSRLTLVELSTRFPTPQIAIARCRWRLVGHVTPQGIPLPERQGVLLNVLRQQDGKWFIIDSQNTDIIEGVASRPQ</sequence>
<dbReference type="Proteomes" id="UP000008332">
    <property type="component" value="Chromosome"/>
</dbReference>
<organism evidence="2 3">
    <name type="scientific">Albidiferax ferrireducens (strain ATCC BAA-621 / DSM 15236 / T118)</name>
    <name type="common">Rhodoferax ferrireducens</name>
    <dbReference type="NCBI Taxonomy" id="338969"/>
    <lineage>
        <taxon>Bacteria</taxon>
        <taxon>Pseudomonadati</taxon>
        <taxon>Pseudomonadota</taxon>
        <taxon>Betaproteobacteria</taxon>
        <taxon>Burkholderiales</taxon>
        <taxon>Comamonadaceae</taxon>
        <taxon>Rhodoferax</taxon>
    </lineage>
</organism>